<protein>
    <recommendedName>
        <fullName evidence="13">NHL repeat containing protein</fullName>
    </recommendedName>
</protein>
<feature type="transmembrane region" description="Helical" evidence="5">
    <location>
        <begin position="32"/>
        <end position="55"/>
    </location>
</feature>
<gene>
    <name evidence="6" type="ORF">KQP761_LOCUS16998</name>
    <name evidence="9" type="ORF">OVN521_LOCUS16932</name>
    <name evidence="10" type="ORF">UXM345_LOCUS21433</name>
    <name evidence="7" type="ORF">WKI299_LOCUS12585</name>
    <name evidence="8" type="ORF">XDN619_LOCUS23912</name>
</gene>
<dbReference type="Proteomes" id="UP000663834">
    <property type="component" value="Unassembled WGS sequence"/>
</dbReference>
<evidence type="ECO:0000313" key="11">
    <source>
        <dbReference type="Proteomes" id="UP000663866"/>
    </source>
</evidence>
<evidence type="ECO:0000256" key="3">
    <source>
        <dbReference type="ARBA" id="ARBA00023180"/>
    </source>
</evidence>
<name>A0A816W099_9BILA</name>
<evidence type="ECO:0000256" key="1">
    <source>
        <dbReference type="ARBA" id="ARBA00022729"/>
    </source>
</evidence>
<sequence>MDKKSSEKELLHNDDESKSFIKQIYSVIRENWLAFLFALIISLITIIAVPIVYSIETKVSTNNGSNLAWNVTGITIFNTTLLASLLPPESQNLSLGLISAIGFDDNSNLYIVDKTYHRVYRLNKDYNVLKFIGSANGLAGSDLNSLNSPHDIYIASPNKIYIADTNNSRIVCWDPSIGNLSLVYGSTNSPTNPLNSPMSVTMDSNSIMYVADYGNNRIVSFNINDKLPKFSLELASNQNNERETYVITPITIKYDTTMNSIIIAQETGYNVIRWDTSSTPAKWTLIAGSASSELSGTSRTLFNKVCYANVDPYGNTYVADCYNQRIQYYQGDLTKGRTIAGVILAKGTNPYLFNQPTSVTLDKDNNLYVSDSNNYRIQKFLTV</sequence>
<keyword evidence="5" id="KW-1133">Transmembrane helix</keyword>
<organism evidence="8 12">
    <name type="scientific">Rotaria magnacalcarata</name>
    <dbReference type="NCBI Taxonomy" id="392030"/>
    <lineage>
        <taxon>Eukaryota</taxon>
        <taxon>Metazoa</taxon>
        <taxon>Spiralia</taxon>
        <taxon>Gnathifera</taxon>
        <taxon>Rotifera</taxon>
        <taxon>Eurotatoria</taxon>
        <taxon>Bdelloidea</taxon>
        <taxon>Philodinida</taxon>
        <taxon>Philodinidae</taxon>
        <taxon>Rotaria</taxon>
    </lineage>
</organism>
<proteinExistence type="predicted"/>
<evidence type="ECO:0008006" key="13">
    <source>
        <dbReference type="Google" id="ProtNLM"/>
    </source>
</evidence>
<reference evidence="8" key="1">
    <citation type="submission" date="2021-02" db="EMBL/GenBank/DDBJ databases">
        <authorList>
            <person name="Nowell W R."/>
        </authorList>
    </citation>
    <scope>NUCLEOTIDE SEQUENCE</scope>
</reference>
<dbReference type="Proteomes" id="UP000663842">
    <property type="component" value="Unassembled WGS sequence"/>
</dbReference>
<keyword evidence="5" id="KW-0812">Transmembrane</keyword>
<keyword evidence="2" id="KW-0677">Repeat</keyword>
<evidence type="ECO:0000256" key="4">
    <source>
        <dbReference type="PROSITE-ProRule" id="PRU00504"/>
    </source>
</evidence>
<dbReference type="Gene3D" id="2.120.10.30">
    <property type="entry name" value="TolB, C-terminal domain"/>
    <property type="match status" value="1"/>
</dbReference>
<dbReference type="PANTHER" id="PTHR10680:SF14">
    <property type="entry name" value="PEPTIDYL-GLYCINE ALPHA-AMIDATING MONOOXYGENASE"/>
    <property type="match status" value="1"/>
</dbReference>
<dbReference type="Proteomes" id="UP000663856">
    <property type="component" value="Unassembled WGS sequence"/>
</dbReference>
<dbReference type="Pfam" id="PF01436">
    <property type="entry name" value="NHL"/>
    <property type="match status" value="2"/>
</dbReference>
<evidence type="ECO:0000313" key="7">
    <source>
        <dbReference type="EMBL" id="CAF2063340.1"/>
    </source>
</evidence>
<keyword evidence="1" id="KW-0732">Signal</keyword>
<evidence type="ECO:0000313" key="8">
    <source>
        <dbReference type="EMBL" id="CAF2126686.1"/>
    </source>
</evidence>
<dbReference type="GO" id="GO:0005576">
    <property type="term" value="C:extracellular region"/>
    <property type="evidence" value="ECO:0007669"/>
    <property type="project" value="TreeGrafter"/>
</dbReference>
<evidence type="ECO:0000313" key="9">
    <source>
        <dbReference type="EMBL" id="CAF4033302.1"/>
    </source>
</evidence>
<keyword evidence="5" id="KW-0472">Membrane</keyword>
<accession>A0A816W099</accession>
<evidence type="ECO:0000313" key="10">
    <source>
        <dbReference type="EMBL" id="CAF4086986.1"/>
    </source>
</evidence>
<dbReference type="PANTHER" id="PTHR10680">
    <property type="entry name" value="PEPTIDYL-GLYCINE ALPHA-AMIDATING MONOOXYGENASE"/>
    <property type="match status" value="1"/>
</dbReference>
<dbReference type="InterPro" id="IPR011042">
    <property type="entry name" value="6-blade_b-propeller_TolB-like"/>
</dbReference>
<evidence type="ECO:0000256" key="2">
    <source>
        <dbReference type="ARBA" id="ARBA00022737"/>
    </source>
</evidence>
<dbReference type="InterPro" id="IPR001258">
    <property type="entry name" value="NHL_repeat"/>
</dbReference>
<dbReference type="Proteomes" id="UP000663866">
    <property type="component" value="Unassembled WGS sequence"/>
</dbReference>
<evidence type="ECO:0000313" key="12">
    <source>
        <dbReference type="Proteomes" id="UP000663887"/>
    </source>
</evidence>
<evidence type="ECO:0000313" key="6">
    <source>
        <dbReference type="EMBL" id="CAF1541512.1"/>
    </source>
</evidence>
<dbReference type="Gene3D" id="2.40.10.500">
    <property type="match status" value="1"/>
</dbReference>
<evidence type="ECO:0000256" key="5">
    <source>
        <dbReference type="SAM" id="Phobius"/>
    </source>
</evidence>
<dbReference type="EMBL" id="CAJNRF010004675">
    <property type="protein sequence ID" value="CAF2063340.1"/>
    <property type="molecule type" value="Genomic_DNA"/>
</dbReference>
<keyword evidence="3" id="KW-0325">Glycoprotein</keyword>
<dbReference type="EMBL" id="CAJOBG010002876">
    <property type="protein sequence ID" value="CAF4033302.1"/>
    <property type="molecule type" value="Genomic_DNA"/>
</dbReference>
<dbReference type="SUPFAM" id="SSF101898">
    <property type="entry name" value="NHL repeat"/>
    <property type="match status" value="1"/>
</dbReference>
<dbReference type="EMBL" id="CAJOBF010003353">
    <property type="protein sequence ID" value="CAF4086986.1"/>
    <property type="molecule type" value="Genomic_DNA"/>
</dbReference>
<dbReference type="OrthoDB" id="342730at2759"/>
<dbReference type="AlphaFoldDB" id="A0A816W099"/>
<dbReference type="EMBL" id="CAJNOW010008623">
    <property type="protein sequence ID" value="CAF1541512.1"/>
    <property type="molecule type" value="Genomic_DNA"/>
</dbReference>
<dbReference type="CDD" id="cd05819">
    <property type="entry name" value="NHL"/>
    <property type="match status" value="1"/>
</dbReference>
<comment type="caution">
    <text evidence="8">The sequence shown here is derived from an EMBL/GenBank/DDBJ whole genome shotgun (WGS) entry which is preliminary data.</text>
</comment>
<dbReference type="PROSITE" id="PS51125">
    <property type="entry name" value="NHL"/>
    <property type="match status" value="1"/>
</dbReference>
<dbReference type="EMBL" id="CAJNRG010010837">
    <property type="protein sequence ID" value="CAF2126686.1"/>
    <property type="molecule type" value="Genomic_DNA"/>
</dbReference>
<feature type="repeat" description="NHL" evidence="4">
    <location>
        <begin position="340"/>
        <end position="380"/>
    </location>
</feature>
<keyword evidence="11" id="KW-1185">Reference proteome</keyword>
<dbReference type="Proteomes" id="UP000663887">
    <property type="component" value="Unassembled WGS sequence"/>
</dbReference>